<feature type="transmembrane region" description="Helical" evidence="5">
    <location>
        <begin position="314"/>
        <end position="335"/>
    </location>
</feature>
<keyword evidence="2 5" id="KW-1133">Transmembrane helix</keyword>
<dbReference type="PANTHER" id="PTHR28263:SF1">
    <property type="entry name" value="GOLGI TO ER TRAFFIC PROTEIN 2"/>
    <property type="match status" value="1"/>
</dbReference>
<sequence length="338" mass="36351">MSSAAERAEARRKAILAKRGDRLAKLTTTARGDEASFLNDDSFSFSKSLPGEEPPRHSVSPSPVPTSRSPPTNAPASSVTVESLVGDTDESVWSTELQEQIWQALMNASATRPSLPSSRVPSGTSAASKSSDPRGPSPGPFVGGSSGSDQANADPFAELLTSFSGAQTPGSDMFDLLQQMRQGGAQSSNPETETLKRDKAIRNLVQLVSTWLLLAYFVFFLEPAAYTKHVGSLDVGRWTRWAVLGQNRNMLELLPTFKVEPQPAFFWAFAALESAIQFNNIRKIFSSQSNVQSPFNAFGRVAQVPRLLGTAFGILNSLGSVVFGLGFIVFLASFATPK</sequence>
<dbReference type="InterPro" id="IPR028143">
    <property type="entry name" value="Get2/sif1"/>
</dbReference>
<dbReference type="EMBL" id="JABXXO010000001">
    <property type="protein sequence ID" value="KAF7784824.1"/>
    <property type="molecule type" value="Genomic_DNA"/>
</dbReference>
<dbReference type="GO" id="GO:0006890">
    <property type="term" value="P:retrograde vesicle-mediated transport, Golgi to endoplasmic reticulum"/>
    <property type="evidence" value="ECO:0007669"/>
    <property type="project" value="TreeGrafter"/>
</dbReference>
<evidence type="ECO:0000256" key="2">
    <source>
        <dbReference type="ARBA" id="ARBA00022989"/>
    </source>
</evidence>
<dbReference type="PANTHER" id="PTHR28263">
    <property type="entry name" value="GOLGI TO ER TRAFFIC PROTEIN 2"/>
    <property type="match status" value="1"/>
</dbReference>
<organism evidence="6 7">
    <name type="scientific">Agaricus bisporus var. burnettii</name>
    <dbReference type="NCBI Taxonomy" id="192524"/>
    <lineage>
        <taxon>Eukaryota</taxon>
        <taxon>Fungi</taxon>
        <taxon>Dikarya</taxon>
        <taxon>Basidiomycota</taxon>
        <taxon>Agaricomycotina</taxon>
        <taxon>Agaricomycetes</taxon>
        <taxon>Agaricomycetidae</taxon>
        <taxon>Agaricales</taxon>
        <taxon>Agaricineae</taxon>
        <taxon>Agaricaceae</taxon>
        <taxon>Agaricus</taxon>
    </lineage>
</organism>
<keyword evidence="3 5" id="KW-0472">Membrane</keyword>
<keyword evidence="1 5" id="KW-0812">Transmembrane</keyword>
<dbReference type="AlphaFoldDB" id="A0A8H7KLN7"/>
<evidence type="ECO:0000256" key="4">
    <source>
        <dbReference type="SAM" id="MobiDB-lite"/>
    </source>
</evidence>
<reference evidence="6 7" key="1">
    <citation type="journal article" name="Sci. Rep.">
        <title>Telomere-to-telomere assembled and centromere annotated genomes of the two main subspecies of the button mushroom Agaricus bisporus reveal especially polymorphic chromosome ends.</title>
        <authorList>
            <person name="Sonnenberg A.S.M."/>
            <person name="Sedaghat-Telgerd N."/>
            <person name="Lavrijssen B."/>
            <person name="Ohm R.A."/>
            <person name="Hendrickx P.M."/>
            <person name="Scholtmeijer K."/>
            <person name="Baars J.J.P."/>
            <person name="van Peer A."/>
        </authorList>
    </citation>
    <scope>NUCLEOTIDE SEQUENCE [LARGE SCALE GENOMIC DNA]</scope>
    <source>
        <strain evidence="6 7">H119_p4</strain>
    </source>
</reference>
<evidence type="ECO:0000256" key="3">
    <source>
        <dbReference type="ARBA" id="ARBA00023136"/>
    </source>
</evidence>
<feature type="transmembrane region" description="Helical" evidence="5">
    <location>
        <begin position="204"/>
        <end position="221"/>
    </location>
</feature>
<evidence type="ECO:0000313" key="6">
    <source>
        <dbReference type="EMBL" id="KAF7784824.1"/>
    </source>
</evidence>
<feature type="region of interest" description="Disordered" evidence="4">
    <location>
        <begin position="112"/>
        <end position="150"/>
    </location>
</feature>
<feature type="region of interest" description="Disordered" evidence="4">
    <location>
        <begin position="30"/>
        <end position="92"/>
    </location>
</feature>
<evidence type="ECO:0008006" key="8">
    <source>
        <dbReference type="Google" id="ProtNLM"/>
    </source>
</evidence>
<accession>A0A8H7KLN7</accession>
<feature type="compositionally biased region" description="Low complexity" evidence="4">
    <location>
        <begin position="57"/>
        <end position="71"/>
    </location>
</feature>
<protein>
    <recommendedName>
        <fullName evidence="8">Golgi to ER traffic protein 2</fullName>
    </recommendedName>
</protein>
<evidence type="ECO:0000313" key="7">
    <source>
        <dbReference type="Proteomes" id="UP000629468"/>
    </source>
</evidence>
<proteinExistence type="predicted"/>
<evidence type="ECO:0000256" key="1">
    <source>
        <dbReference type="ARBA" id="ARBA00022692"/>
    </source>
</evidence>
<feature type="compositionally biased region" description="Polar residues" evidence="4">
    <location>
        <begin position="112"/>
        <end position="130"/>
    </location>
</feature>
<name>A0A8H7KLN7_AGABI</name>
<comment type="caution">
    <text evidence="6">The sequence shown here is derived from an EMBL/GenBank/DDBJ whole genome shotgun (WGS) entry which is preliminary data.</text>
</comment>
<gene>
    <name evidence="6" type="ORF">Agabi119p4_989</name>
</gene>
<dbReference type="Proteomes" id="UP000629468">
    <property type="component" value="Unassembled WGS sequence"/>
</dbReference>
<evidence type="ECO:0000256" key="5">
    <source>
        <dbReference type="SAM" id="Phobius"/>
    </source>
</evidence>